<comment type="caution">
    <text evidence="3">The sequence shown here is derived from an EMBL/GenBank/DDBJ whole genome shotgun (WGS) entry which is preliminary data.</text>
</comment>
<dbReference type="EMBL" id="JBHTBF010000003">
    <property type="protein sequence ID" value="MFC7318686.1"/>
    <property type="molecule type" value="Genomic_DNA"/>
</dbReference>
<dbReference type="AlphaFoldDB" id="A0ABD6AEP7"/>
<keyword evidence="4" id="KW-1185">Reference proteome</keyword>
<dbReference type="PANTHER" id="PTHR30483:SF37">
    <property type="entry name" value="ABC TRANSPORTER SUBSTRATE-BINDING PROTEIN"/>
    <property type="match status" value="1"/>
</dbReference>
<reference evidence="3 4" key="1">
    <citation type="journal article" date="2019" name="Int. J. Syst. Evol. Microbiol.">
        <title>The Global Catalogue of Microorganisms (GCM) 10K type strain sequencing project: providing services to taxonomists for standard genome sequencing and annotation.</title>
        <authorList>
            <consortium name="The Broad Institute Genomics Platform"/>
            <consortium name="The Broad Institute Genome Sequencing Center for Infectious Disease"/>
            <person name="Wu L."/>
            <person name="Ma J."/>
        </authorList>
    </citation>
    <scope>NUCLEOTIDE SEQUENCE [LARGE SCALE GENOMIC DNA]</scope>
    <source>
        <strain evidence="3 4">PSR21</strain>
    </source>
</reference>
<dbReference type="InterPro" id="IPR006311">
    <property type="entry name" value="TAT_signal"/>
</dbReference>
<evidence type="ECO:0000259" key="2">
    <source>
        <dbReference type="Pfam" id="PF13458"/>
    </source>
</evidence>
<dbReference type="PROSITE" id="PS51257">
    <property type="entry name" value="PROKAR_LIPOPROTEIN"/>
    <property type="match status" value="1"/>
</dbReference>
<dbReference type="Gene3D" id="3.40.50.2300">
    <property type="match status" value="2"/>
</dbReference>
<dbReference type="PROSITE" id="PS51318">
    <property type="entry name" value="TAT"/>
    <property type="match status" value="1"/>
</dbReference>
<dbReference type="SUPFAM" id="SSF53822">
    <property type="entry name" value="Periplasmic binding protein-like I"/>
    <property type="match status" value="1"/>
</dbReference>
<dbReference type="CDD" id="cd06330">
    <property type="entry name" value="PBP1_As_SBP-like"/>
    <property type="match status" value="1"/>
</dbReference>
<feature type="domain" description="Leucine-binding protein" evidence="2">
    <location>
        <begin position="52"/>
        <end position="383"/>
    </location>
</feature>
<dbReference type="RefSeq" id="WP_276306476.1">
    <property type="nucleotide sequence ID" value="NZ_CP119993.1"/>
</dbReference>
<sequence>MPRIGRRTFLRATGTASAGVIGALAGCTNDGDGGGNDGSDGGGGNGSSTRALKIGHLVPLSGPFATIGKPSRDGADLAVKQINSTENDVEFEVFHKDTESSPDTGVKRARELVQQENVDVLLGFGSSSVAKAVSEFAASQNVLAVATIAQTPAITGEECRTTTFRTASNLDQLTTGLSKTTAEMTDGSKIAGIVPDYTFGKATWAVFQEEMKDRADAEVVAETLPKFGKGDYQNEIQKVLDAAPDIVYTSLWAGDLISFIKQAKQYDFFEQIPEFVAGSGAITDVSRSLGDEMVEMIALDRYFFRYPDTERNRAFVEAWRDDYDEIPVNVGQETYAGVYALLRAIEQSGGSDVDSLVSGLEGLEFEAPEGTKKIRAADHQAIDENIWTGRVGPVDYADFYGFTEMAPVPGESVTPAPNCTFR</sequence>
<dbReference type="InterPro" id="IPR051010">
    <property type="entry name" value="BCAA_transport"/>
</dbReference>
<dbReference type="GeneID" id="79317125"/>
<dbReference type="InterPro" id="IPR028082">
    <property type="entry name" value="Peripla_BP_I"/>
</dbReference>
<dbReference type="Pfam" id="PF13458">
    <property type="entry name" value="Peripla_BP_6"/>
    <property type="match status" value="1"/>
</dbReference>
<organism evidence="3 4">
    <name type="scientific">Halomarina halobia</name>
    <dbReference type="NCBI Taxonomy" id="3033386"/>
    <lineage>
        <taxon>Archaea</taxon>
        <taxon>Methanobacteriati</taxon>
        <taxon>Methanobacteriota</taxon>
        <taxon>Stenosarchaea group</taxon>
        <taxon>Halobacteria</taxon>
        <taxon>Halobacteriales</taxon>
        <taxon>Natronomonadaceae</taxon>
        <taxon>Halomarina</taxon>
    </lineage>
</organism>
<proteinExistence type="predicted"/>
<keyword evidence="1" id="KW-0732">Signal</keyword>
<dbReference type="PANTHER" id="PTHR30483">
    <property type="entry name" value="LEUCINE-SPECIFIC-BINDING PROTEIN"/>
    <property type="match status" value="1"/>
</dbReference>
<evidence type="ECO:0000313" key="4">
    <source>
        <dbReference type="Proteomes" id="UP001596547"/>
    </source>
</evidence>
<evidence type="ECO:0000313" key="3">
    <source>
        <dbReference type="EMBL" id="MFC7318686.1"/>
    </source>
</evidence>
<dbReference type="InterPro" id="IPR028081">
    <property type="entry name" value="Leu-bd"/>
</dbReference>
<dbReference type="Proteomes" id="UP001596547">
    <property type="component" value="Unassembled WGS sequence"/>
</dbReference>
<name>A0ABD6AEP7_9EURY</name>
<accession>A0ABD6AEP7</accession>
<evidence type="ECO:0000256" key="1">
    <source>
        <dbReference type="ARBA" id="ARBA00022729"/>
    </source>
</evidence>
<protein>
    <submittedName>
        <fullName evidence="3">ABC transporter substrate-binding protein</fullName>
    </submittedName>
</protein>
<gene>
    <name evidence="3" type="ORF">ACFQPE_18075</name>
</gene>